<feature type="domain" description="ChrR-like cupin" evidence="2">
    <location>
        <begin position="110"/>
        <end position="199"/>
    </location>
</feature>
<proteinExistence type="predicted"/>
<evidence type="ECO:0000259" key="2">
    <source>
        <dbReference type="Pfam" id="PF12973"/>
    </source>
</evidence>
<feature type="compositionally biased region" description="Low complexity" evidence="1">
    <location>
        <begin position="81"/>
        <end position="93"/>
    </location>
</feature>
<dbReference type="EMBL" id="FONX01000015">
    <property type="protein sequence ID" value="SFF17342.1"/>
    <property type="molecule type" value="Genomic_DNA"/>
</dbReference>
<dbReference type="InterPro" id="IPR014710">
    <property type="entry name" value="RmlC-like_jellyroll"/>
</dbReference>
<dbReference type="InterPro" id="IPR011051">
    <property type="entry name" value="RmlC_Cupin_sf"/>
</dbReference>
<accession>A0A1I2GIM3</accession>
<dbReference type="SUPFAM" id="SSF51182">
    <property type="entry name" value="RmlC-like cupins"/>
    <property type="match status" value="1"/>
</dbReference>
<dbReference type="AlphaFoldDB" id="A0A1I2GIM3"/>
<protein>
    <submittedName>
        <fullName evidence="4">Anti-ECFsigma factor, ChrR</fullName>
    </submittedName>
</protein>
<dbReference type="Proteomes" id="UP000199119">
    <property type="component" value="Unassembled WGS sequence"/>
</dbReference>
<evidence type="ECO:0000256" key="1">
    <source>
        <dbReference type="SAM" id="MobiDB-lite"/>
    </source>
</evidence>
<gene>
    <name evidence="4" type="ORF">SAMN04489711_11565</name>
</gene>
<dbReference type="InterPro" id="IPR041916">
    <property type="entry name" value="Anti_sigma_zinc_sf"/>
</dbReference>
<feature type="domain" description="Putative zinc-finger" evidence="3">
    <location>
        <begin position="10"/>
        <end position="39"/>
    </location>
</feature>
<dbReference type="Gene3D" id="1.10.10.1320">
    <property type="entry name" value="Anti-sigma factor, zinc-finger domain"/>
    <property type="match status" value="1"/>
</dbReference>
<dbReference type="RefSeq" id="WP_092940921.1">
    <property type="nucleotide sequence ID" value="NZ_FONX01000015.1"/>
</dbReference>
<dbReference type="Gene3D" id="2.60.120.10">
    <property type="entry name" value="Jelly Rolls"/>
    <property type="match status" value="1"/>
</dbReference>
<dbReference type="CDD" id="cd20301">
    <property type="entry name" value="cupin_ChrR"/>
    <property type="match status" value="1"/>
</dbReference>
<evidence type="ECO:0000313" key="4">
    <source>
        <dbReference type="EMBL" id="SFF17342.1"/>
    </source>
</evidence>
<dbReference type="OrthoDB" id="2988517at2"/>
<dbReference type="STRING" id="1177982.SAMN04489711_11565"/>
<dbReference type="Pfam" id="PF13490">
    <property type="entry name" value="zf-HC2"/>
    <property type="match status" value="1"/>
</dbReference>
<evidence type="ECO:0000259" key="3">
    <source>
        <dbReference type="Pfam" id="PF13490"/>
    </source>
</evidence>
<dbReference type="Pfam" id="PF12973">
    <property type="entry name" value="Cupin_7"/>
    <property type="match status" value="1"/>
</dbReference>
<dbReference type="InterPro" id="IPR027383">
    <property type="entry name" value="Znf_put"/>
</dbReference>
<organism evidence="4 5">
    <name type="scientific">Paracidovorax wautersii</name>
    <dbReference type="NCBI Taxonomy" id="1177982"/>
    <lineage>
        <taxon>Bacteria</taxon>
        <taxon>Pseudomonadati</taxon>
        <taxon>Pseudomonadota</taxon>
        <taxon>Betaproteobacteria</taxon>
        <taxon>Burkholderiales</taxon>
        <taxon>Comamonadaceae</taxon>
        <taxon>Paracidovorax</taxon>
    </lineage>
</organism>
<keyword evidence="5" id="KW-1185">Reference proteome</keyword>
<dbReference type="InterPro" id="IPR012807">
    <property type="entry name" value="Anti-sigma_ChrR"/>
</dbReference>
<reference evidence="5" key="1">
    <citation type="submission" date="2016-10" db="EMBL/GenBank/DDBJ databases">
        <authorList>
            <person name="Varghese N."/>
            <person name="Submissions S."/>
        </authorList>
    </citation>
    <scope>NUCLEOTIDE SEQUENCE [LARGE SCALE GENOMIC DNA]</scope>
    <source>
        <strain evidence="5">DSM 27981</strain>
    </source>
</reference>
<feature type="region of interest" description="Disordered" evidence="1">
    <location>
        <begin position="81"/>
        <end position="101"/>
    </location>
</feature>
<dbReference type="InterPro" id="IPR025979">
    <property type="entry name" value="ChrR-like_cupin_dom"/>
</dbReference>
<evidence type="ECO:0000313" key="5">
    <source>
        <dbReference type="Proteomes" id="UP000199119"/>
    </source>
</evidence>
<dbReference type="NCBIfam" id="TIGR02451">
    <property type="entry name" value="anti_sig_ChrR"/>
    <property type="match status" value="1"/>
</dbReference>
<sequence>MKIRHHPEDALLLAHAAGQLPTGPALVVASHLESCPRCRERVREYEALGGALLEAASPAALAPDALARALAAIDATPGTSAPLPQAASAAPRRPALPPGTPWPAALEGCSATGWRWMGPGMYWSRVTVPQDPAAKLFLLRIGAGKRLPTHTHSDLEMTQVLYGRFDDGRASFGAGDFDSAAGDIHHQPVVAEDGMCICLASVDGRLLFDGVIARTIGGLVGM</sequence>
<name>A0A1I2GIM3_9BURK</name>